<evidence type="ECO:0000313" key="2">
    <source>
        <dbReference type="EMBL" id="GAA5526421.1"/>
    </source>
</evidence>
<keyword evidence="1" id="KW-0812">Transmembrane</keyword>
<gene>
    <name evidence="2" type="ORF">Hgul01_00193</name>
</gene>
<feature type="transmembrane region" description="Helical" evidence="1">
    <location>
        <begin position="74"/>
        <end position="91"/>
    </location>
</feature>
<evidence type="ECO:0000256" key="1">
    <source>
        <dbReference type="SAM" id="Phobius"/>
    </source>
</evidence>
<organism evidence="2 3">
    <name type="scientific">Herpetosiphon gulosus</name>
    <dbReference type="NCBI Taxonomy" id="1973496"/>
    <lineage>
        <taxon>Bacteria</taxon>
        <taxon>Bacillati</taxon>
        <taxon>Chloroflexota</taxon>
        <taxon>Chloroflexia</taxon>
        <taxon>Herpetosiphonales</taxon>
        <taxon>Herpetosiphonaceae</taxon>
        <taxon>Herpetosiphon</taxon>
    </lineage>
</organism>
<name>A0ABP9WWL7_9CHLR</name>
<dbReference type="Proteomes" id="UP001428290">
    <property type="component" value="Unassembled WGS sequence"/>
</dbReference>
<feature type="transmembrane region" description="Helical" evidence="1">
    <location>
        <begin position="47"/>
        <end position="68"/>
    </location>
</feature>
<accession>A0ABP9WWL7</accession>
<sequence length="171" mass="19727">MQCPHCQQKVAPDVNQCPKCNRKLKPLIMSQQIPLSNQHRQALRSEIITLSIALGFLICIATILFFALKAVSGLIWPIFGLMIVVGGFYWLNRIRDWLRGIAQVQIDQLRELRYVHTKRKTRLYADFKLIGSQQLKMEHGDFAIEGNYYVVTYSLGNNHVWELAKLSREVA</sequence>
<reference evidence="2 3" key="1">
    <citation type="submission" date="2024-02" db="EMBL/GenBank/DDBJ databases">
        <title>Herpetosiphon gulosus NBRC 112829.</title>
        <authorList>
            <person name="Ichikawa N."/>
            <person name="Katano-Makiyama Y."/>
            <person name="Hidaka K."/>
        </authorList>
    </citation>
    <scope>NUCLEOTIDE SEQUENCE [LARGE SCALE GENOMIC DNA]</scope>
    <source>
        <strain evidence="2 3">NBRC 112829</strain>
    </source>
</reference>
<keyword evidence="1" id="KW-1133">Transmembrane helix</keyword>
<evidence type="ECO:0000313" key="3">
    <source>
        <dbReference type="Proteomes" id="UP001428290"/>
    </source>
</evidence>
<keyword evidence="3" id="KW-1185">Reference proteome</keyword>
<protein>
    <recommendedName>
        <fullName evidence="4">Zinc ribbon domain-containing protein</fullName>
    </recommendedName>
</protein>
<dbReference type="EMBL" id="BAABRU010000001">
    <property type="protein sequence ID" value="GAA5526421.1"/>
    <property type="molecule type" value="Genomic_DNA"/>
</dbReference>
<comment type="caution">
    <text evidence="2">The sequence shown here is derived from an EMBL/GenBank/DDBJ whole genome shotgun (WGS) entry which is preliminary data.</text>
</comment>
<evidence type="ECO:0008006" key="4">
    <source>
        <dbReference type="Google" id="ProtNLM"/>
    </source>
</evidence>
<proteinExistence type="predicted"/>
<dbReference type="RefSeq" id="WP_345720065.1">
    <property type="nucleotide sequence ID" value="NZ_BAABRU010000001.1"/>
</dbReference>
<keyword evidence="1" id="KW-0472">Membrane</keyword>